<feature type="domain" description="Carrier" evidence="1">
    <location>
        <begin position="32"/>
        <end position="75"/>
    </location>
</feature>
<comment type="caution">
    <text evidence="2">The sequence shown here is derived from an EMBL/GenBank/DDBJ whole genome shotgun (WGS) entry which is preliminary data.</text>
</comment>
<keyword evidence="3" id="KW-1185">Reference proteome</keyword>
<evidence type="ECO:0000313" key="3">
    <source>
        <dbReference type="Proteomes" id="UP001500689"/>
    </source>
</evidence>
<dbReference type="RefSeq" id="WP_344854955.1">
    <property type="nucleotide sequence ID" value="NZ_BAAAZN010000001.1"/>
</dbReference>
<dbReference type="SUPFAM" id="SSF47336">
    <property type="entry name" value="ACP-like"/>
    <property type="match status" value="1"/>
</dbReference>
<dbReference type="Pfam" id="PF00550">
    <property type="entry name" value="PP-binding"/>
    <property type="match status" value="1"/>
</dbReference>
<dbReference type="InterPro" id="IPR009081">
    <property type="entry name" value="PP-bd_ACP"/>
</dbReference>
<name>A0ABP6V4E2_9PSEU</name>
<dbReference type="InterPro" id="IPR036736">
    <property type="entry name" value="ACP-like_sf"/>
</dbReference>
<reference evidence="3" key="1">
    <citation type="journal article" date="2019" name="Int. J. Syst. Evol. Microbiol.">
        <title>The Global Catalogue of Microorganisms (GCM) 10K type strain sequencing project: providing services to taxonomists for standard genome sequencing and annotation.</title>
        <authorList>
            <consortium name="The Broad Institute Genomics Platform"/>
            <consortium name="The Broad Institute Genome Sequencing Center for Infectious Disease"/>
            <person name="Wu L."/>
            <person name="Ma J."/>
        </authorList>
    </citation>
    <scope>NUCLEOTIDE SEQUENCE [LARGE SCALE GENOMIC DNA]</scope>
    <source>
        <strain evidence="3">JCM 16898</strain>
    </source>
</reference>
<evidence type="ECO:0000313" key="2">
    <source>
        <dbReference type="EMBL" id="GAA3525881.1"/>
    </source>
</evidence>
<organism evidence="2 3">
    <name type="scientific">Amycolatopsis ultiminotia</name>
    <dbReference type="NCBI Taxonomy" id="543629"/>
    <lineage>
        <taxon>Bacteria</taxon>
        <taxon>Bacillati</taxon>
        <taxon>Actinomycetota</taxon>
        <taxon>Actinomycetes</taxon>
        <taxon>Pseudonocardiales</taxon>
        <taxon>Pseudonocardiaceae</taxon>
        <taxon>Amycolatopsis</taxon>
    </lineage>
</organism>
<dbReference type="Gene3D" id="1.10.1200.10">
    <property type="entry name" value="ACP-like"/>
    <property type="match status" value="1"/>
</dbReference>
<protein>
    <recommendedName>
        <fullName evidence="1">Carrier domain-containing protein</fullName>
    </recommendedName>
</protein>
<gene>
    <name evidence="2" type="ORF">GCM10022222_06020</name>
</gene>
<dbReference type="Proteomes" id="UP001500689">
    <property type="component" value="Unassembled WGS sequence"/>
</dbReference>
<dbReference type="EMBL" id="BAAAZN010000001">
    <property type="protein sequence ID" value="GAA3525881.1"/>
    <property type="molecule type" value="Genomic_DNA"/>
</dbReference>
<proteinExistence type="predicted"/>
<evidence type="ECO:0000259" key="1">
    <source>
        <dbReference type="Pfam" id="PF00550"/>
    </source>
</evidence>
<sequence>MRPEVTTGAVRALLQDAKLQPHVPAELTDDTELTLDSLSLVWLLHLVEQHHGLIVTPSDEVLGECTSVRSITEWLRGVQADAGSNEP</sequence>
<accession>A0ABP6V4E2</accession>